<keyword evidence="5" id="KW-1185">Reference proteome</keyword>
<evidence type="ECO:0000313" key="5">
    <source>
        <dbReference type="Proteomes" id="UP000662200"/>
    </source>
</evidence>
<dbReference type="Proteomes" id="UP000662200">
    <property type="component" value="Unassembled WGS sequence"/>
</dbReference>
<evidence type="ECO:0000256" key="1">
    <source>
        <dbReference type="SAM" id="MobiDB-lite"/>
    </source>
</evidence>
<sequence length="738" mass="75225">MTRRLVALVAVVAVAGSTAGRIFDDRLLALLVAGAAAAAAALSAALARGRGTWVAPLSLLALAGYLAGAVALAARLGGVPGGPLALLADAWANGLPRLLGAMIPVTPRPDTVVIPVAAAWLATLVGAELLLRTRRVLLGYAPPTALFVGALYLVGPNAAPAWWQTVAFAALAAWGLAAPASGPDAPPVGGARRRWRRTTAGLAAVAAVGVAAAGGAAALRPVAAARPADPRAHLRPPRLDTLDENPLVRLSGWALAPRQKLFDVRLSAAPTDSRLRLAVLTEYDGVTWRVGATYRSAGRTLPGPSGTSAGGVPAAGRPVRQEVTVAELTGRLLPAAADVHRVGGVRVAYDPAGGTLLGQEPLHPGARYAVDSRRRADPADLLAEAEVPGGAAVAPLLDAGPEPPAPLSRLADRLAGEAVGPYERAAAVEEYLRAHYRLVADAPSGHAYPNLRFFLFGPPHAGGQRGTSEQFAAAYAVLARLLGLPARVVVGFRVPAGGGSVYAGDAVAWPEVLFDGVGWVAFDPLPRPRQRPLPVEGEARPPPVRTPPPTVADAPTPAPAAPAGPSRVAPAPASGGLPAGLVGALSAVLAGAAALASLGLARRRLSRGRLTAPDPGARIAGAWREVRDARRLAGRPLPPHHSAGAVAAAARRAGEPPLEALAEAVNAAAFADIPASAAQAEAAVVAAAAYVAHLRAGRGRWGRWCWPVRPGPLRWGYRELSQRGGRPVSGARDPAPAR</sequence>
<name>A0A8J3BQV1_9ACTN</name>
<dbReference type="InterPro" id="IPR021878">
    <property type="entry name" value="TgpA_N"/>
</dbReference>
<accession>A0A8J3BQV1</accession>
<keyword evidence="2" id="KW-1133">Transmembrane helix</keyword>
<dbReference type="EMBL" id="BMQC01000023">
    <property type="protein sequence ID" value="GGK42658.1"/>
    <property type="molecule type" value="Genomic_DNA"/>
</dbReference>
<feature type="transmembrane region" description="Helical" evidence="2">
    <location>
        <begin position="54"/>
        <end position="74"/>
    </location>
</feature>
<keyword evidence="2" id="KW-0812">Transmembrane</keyword>
<gene>
    <name evidence="4" type="ORF">GCM10010124_39360</name>
</gene>
<dbReference type="SMART" id="SM00460">
    <property type="entry name" value="TGc"/>
    <property type="match status" value="1"/>
</dbReference>
<feature type="compositionally biased region" description="Pro residues" evidence="1">
    <location>
        <begin position="540"/>
        <end position="562"/>
    </location>
</feature>
<proteinExistence type="predicted"/>
<feature type="transmembrane region" description="Helical" evidence="2">
    <location>
        <begin position="29"/>
        <end position="47"/>
    </location>
</feature>
<dbReference type="PANTHER" id="PTHR42736:SF1">
    <property type="entry name" value="PROTEIN-GLUTAMINE GAMMA-GLUTAMYLTRANSFERASE"/>
    <property type="match status" value="1"/>
</dbReference>
<dbReference type="Gene3D" id="3.10.620.30">
    <property type="match status" value="1"/>
</dbReference>
<dbReference type="InterPro" id="IPR038765">
    <property type="entry name" value="Papain-like_cys_pep_sf"/>
</dbReference>
<feature type="transmembrane region" description="Helical" evidence="2">
    <location>
        <begin position="137"/>
        <end position="155"/>
    </location>
</feature>
<reference evidence="4" key="2">
    <citation type="submission" date="2020-09" db="EMBL/GenBank/DDBJ databases">
        <authorList>
            <person name="Sun Q."/>
            <person name="Ohkuma M."/>
        </authorList>
    </citation>
    <scope>NUCLEOTIDE SEQUENCE</scope>
    <source>
        <strain evidence="4">JCM 3091</strain>
    </source>
</reference>
<feature type="domain" description="Transglutaminase-like" evidence="3">
    <location>
        <begin position="460"/>
        <end position="526"/>
    </location>
</feature>
<dbReference type="InterPro" id="IPR002931">
    <property type="entry name" value="Transglutaminase-like"/>
</dbReference>
<feature type="region of interest" description="Disordered" evidence="1">
    <location>
        <begin position="531"/>
        <end position="570"/>
    </location>
</feature>
<organism evidence="4 5">
    <name type="scientific">Pilimelia terevasa</name>
    <dbReference type="NCBI Taxonomy" id="53372"/>
    <lineage>
        <taxon>Bacteria</taxon>
        <taxon>Bacillati</taxon>
        <taxon>Actinomycetota</taxon>
        <taxon>Actinomycetes</taxon>
        <taxon>Micromonosporales</taxon>
        <taxon>Micromonosporaceae</taxon>
        <taxon>Pilimelia</taxon>
    </lineage>
</organism>
<evidence type="ECO:0000313" key="4">
    <source>
        <dbReference type="EMBL" id="GGK42658.1"/>
    </source>
</evidence>
<dbReference type="InterPro" id="IPR052901">
    <property type="entry name" value="Bact_TGase-like"/>
</dbReference>
<feature type="transmembrane region" description="Helical" evidence="2">
    <location>
        <begin position="161"/>
        <end position="180"/>
    </location>
</feature>
<feature type="transmembrane region" description="Helical" evidence="2">
    <location>
        <begin position="200"/>
        <end position="219"/>
    </location>
</feature>
<feature type="transmembrane region" description="Helical" evidence="2">
    <location>
        <begin position="577"/>
        <end position="601"/>
    </location>
</feature>
<dbReference type="PANTHER" id="PTHR42736">
    <property type="entry name" value="PROTEIN-GLUTAMINE GAMMA-GLUTAMYLTRANSFERASE"/>
    <property type="match status" value="1"/>
</dbReference>
<dbReference type="AlphaFoldDB" id="A0A8J3BQV1"/>
<protein>
    <recommendedName>
        <fullName evidence="3">Transglutaminase-like domain-containing protein</fullName>
    </recommendedName>
</protein>
<reference evidence="4" key="1">
    <citation type="journal article" date="2014" name="Int. J. Syst. Evol. Microbiol.">
        <title>Complete genome sequence of Corynebacterium casei LMG S-19264T (=DSM 44701T), isolated from a smear-ripened cheese.</title>
        <authorList>
            <consortium name="US DOE Joint Genome Institute (JGI-PGF)"/>
            <person name="Walter F."/>
            <person name="Albersmeier A."/>
            <person name="Kalinowski J."/>
            <person name="Ruckert C."/>
        </authorList>
    </citation>
    <scope>NUCLEOTIDE SEQUENCE</scope>
    <source>
        <strain evidence="4">JCM 3091</strain>
    </source>
</reference>
<dbReference type="SUPFAM" id="SSF54001">
    <property type="entry name" value="Cysteine proteinases"/>
    <property type="match status" value="1"/>
</dbReference>
<dbReference type="RefSeq" id="WP_229789932.1">
    <property type="nucleotide sequence ID" value="NZ_BMQC01000023.1"/>
</dbReference>
<keyword evidence="2" id="KW-0472">Membrane</keyword>
<dbReference type="Pfam" id="PF11992">
    <property type="entry name" value="TgpA_N"/>
    <property type="match status" value="1"/>
</dbReference>
<feature type="transmembrane region" description="Helical" evidence="2">
    <location>
        <begin position="112"/>
        <end position="130"/>
    </location>
</feature>
<evidence type="ECO:0000259" key="3">
    <source>
        <dbReference type="SMART" id="SM00460"/>
    </source>
</evidence>
<dbReference type="Pfam" id="PF01841">
    <property type="entry name" value="Transglut_core"/>
    <property type="match status" value="1"/>
</dbReference>
<evidence type="ECO:0000256" key="2">
    <source>
        <dbReference type="SAM" id="Phobius"/>
    </source>
</evidence>
<comment type="caution">
    <text evidence="4">The sequence shown here is derived from an EMBL/GenBank/DDBJ whole genome shotgun (WGS) entry which is preliminary data.</text>
</comment>